<proteinExistence type="predicted"/>
<dbReference type="RefSeq" id="WP_133296880.1">
    <property type="nucleotide sequence ID" value="NZ_QDKL01000001.1"/>
</dbReference>
<organism evidence="2 3">
    <name type="scientific">Halobacteriovorax vibrionivorans</name>
    <dbReference type="NCBI Taxonomy" id="2152716"/>
    <lineage>
        <taxon>Bacteria</taxon>
        <taxon>Pseudomonadati</taxon>
        <taxon>Bdellovibrionota</taxon>
        <taxon>Bacteriovoracia</taxon>
        <taxon>Bacteriovoracales</taxon>
        <taxon>Halobacteriovoraceae</taxon>
        <taxon>Halobacteriovorax</taxon>
    </lineage>
</organism>
<accession>A0ABY0IKA1</accession>
<keyword evidence="1" id="KW-0472">Membrane</keyword>
<reference evidence="3" key="1">
    <citation type="journal article" date="2019" name="Int. J. Syst. Evol. Microbiol.">
        <title>Halobacteriovorax valvorus sp. nov., a novel prokaryotic predator isolated from coastal seawater of China.</title>
        <authorList>
            <person name="Chen M.-X."/>
        </authorList>
    </citation>
    <scope>NUCLEOTIDE SEQUENCE [LARGE SCALE GENOMIC DNA]</scope>
    <source>
        <strain evidence="3">BL9</strain>
    </source>
</reference>
<evidence type="ECO:0000313" key="3">
    <source>
        <dbReference type="Proteomes" id="UP000443582"/>
    </source>
</evidence>
<dbReference type="EMBL" id="QDKL01000001">
    <property type="protein sequence ID" value="RZF22995.1"/>
    <property type="molecule type" value="Genomic_DNA"/>
</dbReference>
<gene>
    <name evidence="2" type="ORF">DAY19_04280</name>
</gene>
<comment type="caution">
    <text evidence="2">The sequence shown here is derived from an EMBL/GenBank/DDBJ whole genome shotgun (WGS) entry which is preliminary data.</text>
</comment>
<evidence type="ECO:0008006" key="4">
    <source>
        <dbReference type="Google" id="ProtNLM"/>
    </source>
</evidence>
<sequence length="230" mass="27291">MVVFGPNLHILNNLAIAVLIYVISFTYIIPSIVISRFNLQKVSREERPRLYKKVSSFLFYRSRPTPQIYQGKDAPFFLQGTLLGSHFLILNSSLLERLTDVEMDRYLEAEMGFADTFNSKILGHLLAVLLFWRNIFNWLFNLLRAEAVFRYIFVVPRRLFNYISNSYKKHFFSNSENSQIDIRGIAQKVIYLENSRINKVHFNISSTTMWSLHYHKEHEMDQRFYQSELL</sequence>
<feature type="transmembrane region" description="Helical" evidence="1">
    <location>
        <begin position="14"/>
        <end position="39"/>
    </location>
</feature>
<protein>
    <recommendedName>
        <fullName evidence="4">Peptidase M48 domain-containing protein</fullName>
    </recommendedName>
</protein>
<feature type="transmembrane region" description="Helical" evidence="1">
    <location>
        <begin position="121"/>
        <end position="140"/>
    </location>
</feature>
<name>A0ABY0IKA1_9BACT</name>
<evidence type="ECO:0000313" key="2">
    <source>
        <dbReference type="EMBL" id="RZF22995.1"/>
    </source>
</evidence>
<keyword evidence="1" id="KW-0812">Transmembrane</keyword>
<keyword evidence="3" id="KW-1185">Reference proteome</keyword>
<keyword evidence="1" id="KW-1133">Transmembrane helix</keyword>
<dbReference type="Proteomes" id="UP000443582">
    <property type="component" value="Unassembled WGS sequence"/>
</dbReference>
<evidence type="ECO:0000256" key="1">
    <source>
        <dbReference type="SAM" id="Phobius"/>
    </source>
</evidence>